<proteinExistence type="predicted"/>
<name>A0A167T3B5_9AGAM</name>
<dbReference type="Proteomes" id="UP000076532">
    <property type="component" value="Unassembled WGS sequence"/>
</dbReference>
<keyword evidence="2" id="KW-1185">Reference proteome</keyword>
<gene>
    <name evidence="1" type="ORF">FIBSPDRAFT_880274</name>
</gene>
<reference evidence="1 2" key="1">
    <citation type="journal article" date="2016" name="Mol. Biol. Evol.">
        <title>Comparative Genomics of Early-Diverging Mushroom-Forming Fungi Provides Insights into the Origins of Lignocellulose Decay Capabilities.</title>
        <authorList>
            <person name="Nagy L.G."/>
            <person name="Riley R."/>
            <person name="Tritt A."/>
            <person name="Adam C."/>
            <person name="Daum C."/>
            <person name="Floudas D."/>
            <person name="Sun H."/>
            <person name="Yadav J.S."/>
            <person name="Pangilinan J."/>
            <person name="Larsson K.H."/>
            <person name="Matsuura K."/>
            <person name="Barry K."/>
            <person name="Labutti K."/>
            <person name="Kuo R."/>
            <person name="Ohm R.A."/>
            <person name="Bhattacharya S.S."/>
            <person name="Shirouzu T."/>
            <person name="Yoshinaga Y."/>
            <person name="Martin F.M."/>
            <person name="Grigoriev I.V."/>
            <person name="Hibbett D.S."/>
        </authorList>
    </citation>
    <scope>NUCLEOTIDE SEQUENCE [LARGE SCALE GENOMIC DNA]</scope>
    <source>
        <strain evidence="1 2">CBS 109695</strain>
    </source>
</reference>
<evidence type="ECO:0000313" key="1">
    <source>
        <dbReference type="EMBL" id="KZP02517.1"/>
    </source>
</evidence>
<dbReference type="AlphaFoldDB" id="A0A167T3B5"/>
<sequence>MRSPRVLDSLTELSLAYTAPTDAVFPEVLLRGPLAQLCPALRRLDLGGLMLHAYGAAPYLCARLGAIAPYLTHLKLSTKMALAGLVGVASTITQPPQTQHLLPTVTRVLIALEHHSTDTTCGGRPLPYNPPYASPPGPCECWRCLLLVTAAADERFVVVEGQGSFSAPVRWEWVLERCEVAWMDRVSGGEGSWDESKAVVK</sequence>
<protein>
    <submittedName>
        <fullName evidence="1">Uncharacterized protein</fullName>
    </submittedName>
</protein>
<evidence type="ECO:0000313" key="2">
    <source>
        <dbReference type="Proteomes" id="UP000076532"/>
    </source>
</evidence>
<organism evidence="1 2">
    <name type="scientific">Athelia psychrophila</name>
    <dbReference type="NCBI Taxonomy" id="1759441"/>
    <lineage>
        <taxon>Eukaryota</taxon>
        <taxon>Fungi</taxon>
        <taxon>Dikarya</taxon>
        <taxon>Basidiomycota</taxon>
        <taxon>Agaricomycotina</taxon>
        <taxon>Agaricomycetes</taxon>
        <taxon>Agaricomycetidae</taxon>
        <taxon>Atheliales</taxon>
        <taxon>Atheliaceae</taxon>
        <taxon>Athelia</taxon>
    </lineage>
</organism>
<accession>A0A167T3B5</accession>
<dbReference type="EMBL" id="KV418502">
    <property type="protein sequence ID" value="KZP02517.1"/>
    <property type="molecule type" value="Genomic_DNA"/>
</dbReference>